<sequence>MSQDDPDSGRVTARDPAGERAARLLGFLRDLARARRDPAAHRRVHWLADLPGDVYVETDAGPGDVLFSLPVIPPTPPAVLEEFDGWLALRHWYRLLRDLAEDAGDDEAVLGAGLLSWRPAHGPPVHDHLLATPVRIALDGRTERIDVVLTGPVALRDGELLGGRPGFRGAHRTAAAVRAGRGFGLHPTAGDVLRDWCDAALAGAVDYRDDWTPDEAGTPVPQVRLAPALILRPPSREPVARYHERMADLLPELPTGFARFVTGRSPQVMRVPERTPETVPELLEGLLVRGRRVLVAARSAPAAAALHAAHQLGLAALAALRRAAA</sequence>
<organism evidence="1 2">
    <name type="scientific">Actinomadura sediminis</name>
    <dbReference type="NCBI Taxonomy" id="1038904"/>
    <lineage>
        <taxon>Bacteria</taxon>
        <taxon>Bacillati</taxon>
        <taxon>Actinomycetota</taxon>
        <taxon>Actinomycetes</taxon>
        <taxon>Streptosporangiales</taxon>
        <taxon>Thermomonosporaceae</taxon>
        <taxon>Actinomadura</taxon>
    </lineage>
</organism>
<feature type="non-terminal residue" evidence="1">
    <location>
        <position position="325"/>
    </location>
</feature>
<evidence type="ECO:0000313" key="2">
    <source>
        <dbReference type="Proteomes" id="UP001596972"/>
    </source>
</evidence>
<protein>
    <submittedName>
        <fullName evidence="1">Uncharacterized protein</fullName>
    </submittedName>
</protein>
<proteinExistence type="predicted"/>
<evidence type="ECO:0000313" key="1">
    <source>
        <dbReference type="EMBL" id="MFD0905632.1"/>
    </source>
</evidence>
<comment type="caution">
    <text evidence="1">The sequence shown here is derived from an EMBL/GenBank/DDBJ whole genome shotgun (WGS) entry which is preliminary data.</text>
</comment>
<accession>A0ABW3F2X4</accession>
<dbReference type="Proteomes" id="UP001596972">
    <property type="component" value="Unassembled WGS sequence"/>
</dbReference>
<reference evidence="2" key="1">
    <citation type="journal article" date="2019" name="Int. J. Syst. Evol. Microbiol.">
        <title>The Global Catalogue of Microorganisms (GCM) 10K type strain sequencing project: providing services to taxonomists for standard genome sequencing and annotation.</title>
        <authorList>
            <consortium name="The Broad Institute Genomics Platform"/>
            <consortium name="The Broad Institute Genome Sequencing Center for Infectious Disease"/>
            <person name="Wu L."/>
            <person name="Ma J."/>
        </authorList>
    </citation>
    <scope>NUCLEOTIDE SEQUENCE [LARGE SCALE GENOMIC DNA]</scope>
    <source>
        <strain evidence="2">JCM 31202</strain>
    </source>
</reference>
<keyword evidence="2" id="KW-1185">Reference proteome</keyword>
<name>A0ABW3F2X4_9ACTN</name>
<dbReference type="EMBL" id="JBHTJA010000151">
    <property type="protein sequence ID" value="MFD0905632.1"/>
    <property type="molecule type" value="Genomic_DNA"/>
</dbReference>
<gene>
    <name evidence="1" type="ORF">ACFQ11_35030</name>
</gene>